<dbReference type="PROSITE" id="PS50082">
    <property type="entry name" value="WD_REPEATS_2"/>
    <property type="match status" value="3"/>
</dbReference>
<evidence type="ECO:0000256" key="4">
    <source>
        <dbReference type="SAM" id="MobiDB-lite"/>
    </source>
</evidence>
<feature type="region of interest" description="Disordered" evidence="4">
    <location>
        <begin position="32"/>
        <end position="51"/>
    </location>
</feature>
<dbReference type="PANTHER" id="PTHR22847">
    <property type="entry name" value="WD40 REPEAT PROTEIN"/>
    <property type="match status" value="1"/>
</dbReference>
<reference evidence="6" key="1">
    <citation type="submission" date="2019-04" db="EMBL/GenBank/DDBJ databases">
        <authorList>
            <consortium name="Science for Life Laboratories"/>
        </authorList>
    </citation>
    <scope>NUCLEOTIDE SEQUENCE</scope>
    <source>
        <strain evidence="6">MBLW1</strain>
    </source>
</reference>
<keyword evidence="5" id="KW-0732">Signal</keyword>
<evidence type="ECO:0000313" key="6">
    <source>
        <dbReference type="EMBL" id="VIP05752.1"/>
    </source>
</evidence>
<keyword evidence="7" id="KW-1185">Reference proteome</keyword>
<dbReference type="SUPFAM" id="SSF50978">
    <property type="entry name" value="WD40 repeat-like"/>
    <property type="match status" value="1"/>
</dbReference>
<feature type="chain" id="PRO_5036383961" evidence="5">
    <location>
        <begin position="21"/>
        <end position="675"/>
    </location>
</feature>
<feature type="repeat" description="WD" evidence="3">
    <location>
        <begin position="442"/>
        <end position="474"/>
    </location>
</feature>
<protein>
    <submittedName>
        <fullName evidence="6">Uncharacterized protein</fullName>
    </submittedName>
</protein>
<dbReference type="InterPro" id="IPR036322">
    <property type="entry name" value="WD40_repeat_dom_sf"/>
</dbReference>
<evidence type="ECO:0000313" key="7">
    <source>
        <dbReference type="Proteomes" id="UP000464378"/>
    </source>
</evidence>
<organism evidence="6">
    <name type="scientific">Tuwongella immobilis</name>
    <dbReference type="NCBI Taxonomy" id="692036"/>
    <lineage>
        <taxon>Bacteria</taxon>
        <taxon>Pseudomonadati</taxon>
        <taxon>Planctomycetota</taxon>
        <taxon>Planctomycetia</taxon>
        <taxon>Gemmatales</taxon>
        <taxon>Gemmataceae</taxon>
        <taxon>Tuwongella</taxon>
    </lineage>
</organism>
<dbReference type="InterPro" id="IPR015943">
    <property type="entry name" value="WD40/YVTN_repeat-like_dom_sf"/>
</dbReference>
<dbReference type="InterPro" id="IPR019775">
    <property type="entry name" value="WD40_repeat_CS"/>
</dbReference>
<dbReference type="Gene3D" id="2.40.50.100">
    <property type="match status" value="1"/>
</dbReference>
<gene>
    <name evidence="6" type="ORF">GMBLW1_34410</name>
</gene>
<evidence type="ECO:0000256" key="1">
    <source>
        <dbReference type="ARBA" id="ARBA00022574"/>
    </source>
</evidence>
<dbReference type="Gene3D" id="2.40.30.170">
    <property type="match status" value="2"/>
</dbReference>
<dbReference type="Pfam" id="PF00400">
    <property type="entry name" value="WD40"/>
    <property type="match status" value="3"/>
</dbReference>
<dbReference type="Proteomes" id="UP000464378">
    <property type="component" value="Chromosome"/>
</dbReference>
<dbReference type="InParanoid" id="A0A6C2YY99"/>
<feature type="signal peptide" evidence="5">
    <location>
        <begin position="1"/>
        <end position="20"/>
    </location>
</feature>
<dbReference type="AlphaFoldDB" id="A0A6C2YY99"/>
<dbReference type="PROSITE" id="PS00678">
    <property type="entry name" value="WD_REPEATS_1"/>
    <property type="match status" value="1"/>
</dbReference>
<dbReference type="RefSeq" id="WP_162660955.1">
    <property type="nucleotide sequence ID" value="NZ_LR593887.1"/>
</dbReference>
<dbReference type="PROSITE" id="PS51257">
    <property type="entry name" value="PROKAR_LIPOPROTEIN"/>
    <property type="match status" value="1"/>
</dbReference>
<name>A0A6C2YY99_9BACT</name>
<feature type="repeat" description="WD" evidence="3">
    <location>
        <begin position="400"/>
        <end position="440"/>
    </location>
</feature>
<accession>A0A6C2YY99</accession>
<dbReference type="KEGG" id="tim:GMBLW1_34410"/>
<dbReference type="EMBL" id="LR586016">
    <property type="protein sequence ID" value="VIP05752.1"/>
    <property type="molecule type" value="Genomic_DNA"/>
</dbReference>
<dbReference type="Gene3D" id="1.10.287.470">
    <property type="entry name" value="Helix hairpin bin"/>
    <property type="match status" value="1"/>
</dbReference>
<evidence type="ECO:0000256" key="3">
    <source>
        <dbReference type="PROSITE-ProRule" id="PRU00221"/>
    </source>
</evidence>
<dbReference type="SUPFAM" id="SSF111369">
    <property type="entry name" value="HlyD-like secretion proteins"/>
    <property type="match status" value="1"/>
</dbReference>
<dbReference type="InterPro" id="IPR001680">
    <property type="entry name" value="WD40_rpt"/>
</dbReference>
<dbReference type="PANTHER" id="PTHR22847:SF637">
    <property type="entry name" value="WD REPEAT DOMAIN 5B"/>
    <property type="match status" value="1"/>
</dbReference>
<feature type="repeat" description="WD" evidence="3">
    <location>
        <begin position="311"/>
        <end position="345"/>
    </location>
</feature>
<dbReference type="EMBL" id="LR593887">
    <property type="protein sequence ID" value="VTS08860.1"/>
    <property type="molecule type" value="Genomic_DNA"/>
</dbReference>
<keyword evidence="1 3" id="KW-0853">WD repeat</keyword>
<sequence length="675" mass="73910">MLRRVIFAMGLGGLCTLVAACDGPFTKGGHTSTVNPTASEAPSAGVAPETNIDIGEPLYTRTEWAPASDQERIAAEPVVIPLANLSLTQRQEVSAQTDGFIKFVGRELQSGEADPINPDDLYVHERTKKKFVRLKEGDPVNKNSVLVLLDDRQASAEYEALVAAHIAALKDVDAGGEMVKFARNLLTIQEELIRTKATPKTELYNAQATEIKYIAELDSKKALVTKAKADMDKANVRLQMHEVRSEINGRVDRILRHRGFSVKATEPIMHLLNLDELRVEGYVPLENVGRLKVGMPALIEPTIVEAPTVSNIDHRQAITSMAYTIRQGEPMILTASEDRTVNVWNSKKLLGTWTLPVPVRSVACTPPTVDNALALTGSDDGKGRLWNLVELAATPVRELKGTHRGPIQCTAFSPDGSTCITADDRDIFLWDVNTGEKLYTFPNGHRGPITDARFIPQGRLVSAGRDNALIVWELGKKAARIERIIDHRAGEVGQLGVSSDGNRVLFDQGKSQMHIVNLADGQTDDVITNVLEQAKFTTTALFSPDDRLVLTASSAEGILQLWRTPTKPGERIPELRRLICPGYSPVSCAMFVPFRDTSLVVVGTQTGHLHIWPAPTKAESDQRFVGEVTFIDGAVDTGGRQLRVWAKLNNTGPFRLRPGTTATMVMIPPLTRDSK</sequence>
<dbReference type="SMART" id="SM00320">
    <property type="entry name" value="WD40"/>
    <property type="match status" value="6"/>
</dbReference>
<evidence type="ECO:0000256" key="2">
    <source>
        <dbReference type="ARBA" id="ARBA00022737"/>
    </source>
</evidence>
<evidence type="ECO:0000256" key="5">
    <source>
        <dbReference type="SAM" id="SignalP"/>
    </source>
</evidence>
<proteinExistence type="predicted"/>
<keyword evidence="2" id="KW-0677">Repeat</keyword>
<dbReference type="Gene3D" id="2.130.10.10">
    <property type="entry name" value="YVTN repeat-like/Quinoprotein amine dehydrogenase"/>
    <property type="match status" value="1"/>
</dbReference>